<gene>
    <name evidence="10" type="ORF">E4633_05240</name>
</gene>
<dbReference type="Pfam" id="PF02321">
    <property type="entry name" value="OEP"/>
    <property type="match status" value="2"/>
</dbReference>
<dbReference type="PANTHER" id="PTHR30026">
    <property type="entry name" value="OUTER MEMBRANE PROTEIN TOLC"/>
    <property type="match status" value="1"/>
</dbReference>
<reference evidence="10 11" key="1">
    <citation type="submission" date="2019-04" db="EMBL/GenBank/DDBJ databases">
        <title>Geobacter oryzae sp. nov., ferric-reducing bacteria isolated from paddy soil.</title>
        <authorList>
            <person name="Xu Z."/>
            <person name="Masuda Y."/>
            <person name="Itoh H."/>
            <person name="Senoo K."/>
        </authorList>
    </citation>
    <scope>NUCLEOTIDE SEQUENCE [LARGE SCALE GENOMIC DNA]</scope>
    <source>
        <strain evidence="10 11">Red111</strain>
    </source>
</reference>
<feature type="coiled-coil region" evidence="8">
    <location>
        <begin position="336"/>
        <end position="426"/>
    </location>
</feature>
<keyword evidence="9" id="KW-0732">Signal</keyword>
<dbReference type="Proteomes" id="UP000306416">
    <property type="component" value="Unassembled WGS sequence"/>
</dbReference>
<protein>
    <submittedName>
        <fullName evidence="10">TolC family protein</fullName>
    </submittedName>
</protein>
<dbReference type="PANTHER" id="PTHR30026:SF21">
    <property type="entry name" value="SLR1270 PROTEIN"/>
    <property type="match status" value="1"/>
</dbReference>
<dbReference type="AlphaFoldDB" id="A0A4S1CNI8"/>
<feature type="signal peptide" evidence="9">
    <location>
        <begin position="1"/>
        <end position="22"/>
    </location>
</feature>
<dbReference type="SUPFAM" id="SSF56954">
    <property type="entry name" value="Outer membrane efflux proteins (OEP)"/>
    <property type="match status" value="1"/>
</dbReference>
<dbReference type="EMBL" id="SRSC01000001">
    <property type="protein sequence ID" value="TGU74866.1"/>
    <property type="molecule type" value="Genomic_DNA"/>
</dbReference>
<dbReference type="InterPro" id="IPR003423">
    <property type="entry name" value="OMP_efflux"/>
</dbReference>
<evidence type="ECO:0000313" key="10">
    <source>
        <dbReference type="EMBL" id="TGU74866.1"/>
    </source>
</evidence>
<evidence type="ECO:0000256" key="7">
    <source>
        <dbReference type="ARBA" id="ARBA00023237"/>
    </source>
</evidence>
<dbReference type="RefSeq" id="WP_135869187.1">
    <property type="nucleotide sequence ID" value="NZ_SRSC01000001.1"/>
</dbReference>
<evidence type="ECO:0000256" key="3">
    <source>
        <dbReference type="ARBA" id="ARBA00022448"/>
    </source>
</evidence>
<evidence type="ECO:0000256" key="9">
    <source>
        <dbReference type="SAM" id="SignalP"/>
    </source>
</evidence>
<keyword evidence="6" id="KW-0472">Membrane</keyword>
<comment type="similarity">
    <text evidence="2">Belongs to the outer membrane factor (OMF) (TC 1.B.17) family.</text>
</comment>
<evidence type="ECO:0000256" key="6">
    <source>
        <dbReference type="ARBA" id="ARBA00023136"/>
    </source>
</evidence>
<dbReference type="Gene3D" id="1.20.1600.10">
    <property type="entry name" value="Outer membrane efflux proteins (OEP)"/>
    <property type="match status" value="1"/>
</dbReference>
<dbReference type="InterPro" id="IPR051906">
    <property type="entry name" value="TolC-like"/>
</dbReference>
<evidence type="ECO:0000256" key="1">
    <source>
        <dbReference type="ARBA" id="ARBA00004442"/>
    </source>
</evidence>
<dbReference type="GO" id="GO:1990281">
    <property type="term" value="C:efflux pump complex"/>
    <property type="evidence" value="ECO:0007669"/>
    <property type="project" value="TreeGrafter"/>
</dbReference>
<comment type="caution">
    <text evidence="10">The sequence shown here is derived from an EMBL/GenBank/DDBJ whole genome shotgun (WGS) entry which is preliminary data.</text>
</comment>
<evidence type="ECO:0000256" key="8">
    <source>
        <dbReference type="SAM" id="Coils"/>
    </source>
</evidence>
<proteinExistence type="inferred from homology"/>
<keyword evidence="3" id="KW-0813">Transport</keyword>
<keyword evidence="5" id="KW-0812">Transmembrane</keyword>
<keyword evidence="7" id="KW-0998">Cell outer membrane</keyword>
<sequence>MNRRFAPLLALLFSVLTTPAFGEVVTLQQAVKLALESNHLLKAASLEKGAAEEGVAASRSRYLPRVLLESGAVLSNTPSTVFMMKLDEARISPAKDFAADPLNNPSPRGDFKTAVTLEQPLLDFGISNGVAMAGKGAEAAALSEEARREEIAFRVYMAYLEVRKAQVYREVAEQSVINAREHDRLAALREKDGIGLKSERLRTATAVAEAEQRVVAAKNGLLIARMRLNLVVGGAQGGALDIGDMPRMEEPATDMEQLIALAQKSRPDLKASENAVERGELAVKQAKNAYLPTLYARGSYQLNDRDMPLGTDKDSWNVGVNLRWELFDGMRRSHEKMQAELSKRSAAEMLENERREVALQVTESVLHRQEAMLKLESARSAVRDAEESRRLVTLRFGNGLSPLVEVMDAETALDRARANLVEVENASYAATAEVYFRTGVLIQEVMR</sequence>
<evidence type="ECO:0000256" key="4">
    <source>
        <dbReference type="ARBA" id="ARBA00022452"/>
    </source>
</evidence>
<dbReference type="GO" id="GO:0009279">
    <property type="term" value="C:cell outer membrane"/>
    <property type="evidence" value="ECO:0007669"/>
    <property type="project" value="UniProtKB-SubCell"/>
</dbReference>
<evidence type="ECO:0000256" key="2">
    <source>
        <dbReference type="ARBA" id="ARBA00007613"/>
    </source>
</evidence>
<comment type="subcellular location">
    <subcellularLocation>
        <location evidence="1">Cell outer membrane</location>
    </subcellularLocation>
</comment>
<evidence type="ECO:0000313" key="11">
    <source>
        <dbReference type="Proteomes" id="UP000306416"/>
    </source>
</evidence>
<keyword evidence="8" id="KW-0175">Coiled coil</keyword>
<evidence type="ECO:0000256" key="5">
    <source>
        <dbReference type="ARBA" id="ARBA00022692"/>
    </source>
</evidence>
<name>A0A4S1CNI8_9BACT</name>
<accession>A0A4S1CNI8</accession>
<dbReference type="GO" id="GO:0015288">
    <property type="term" value="F:porin activity"/>
    <property type="evidence" value="ECO:0007669"/>
    <property type="project" value="TreeGrafter"/>
</dbReference>
<keyword evidence="11" id="KW-1185">Reference proteome</keyword>
<dbReference type="GO" id="GO:0015562">
    <property type="term" value="F:efflux transmembrane transporter activity"/>
    <property type="evidence" value="ECO:0007669"/>
    <property type="project" value="InterPro"/>
</dbReference>
<keyword evidence="4" id="KW-1134">Transmembrane beta strand</keyword>
<feature type="chain" id="PRO_5020932141" evidence="9">
    <location>
        <begin position="23"/>
        <end position="447"/>
    </location>
</feature>
<organism evidence="10 11">
    <name type="scientific">Geomonas terrae</name>
    <dbReference type="NCBI Taxonomy" id="2562681"/>
    <lineage>
        <taxon>Bacteria</taxon>
        <taxon>Pseudomonadati</taxon>
        <taxon>Thermodesulfobacteriota</taxon>
        <taxon>Desulfuromonadia</taxon>
        <taxon>Geobacterales</taxon>
        <taxon>Geobacteraceae</taxon>
        <taxon>Geomonas</taxon>
    </lineage>
</organism>